<feature type="region of interest" description="Disordered" evidence="1">
    <location>
        <begin position="1"/>
        <end position="84"/>
    </location>
</feature>
<dbReference type="Proteomes" id="UP001286313">
    <property type="component" value="Unassembled WGS sequence"/>
</dbReference>
<gene>
    <name evidence="2" type="ORF">Pcinc_034899</name>
</gene>
<comment type="caution">
    <text evidence="2">The sequence shown here is derived from an EMBL/GenBank/DDBJ whole genome shotgun (WGS) entry which is preliminary data.</text>
</comment>
<name>A0AAE1ENG6_PETCI</name>
<dbReference type="AlphaFoldDB" id="A0AAE1ENG6"/>
<protein>
    <submittedName>
        <fullName evidence="2">Uncharacterized protein</fullName>
    </submittedName>
</protein>
<evidence type="ECO:0000313" key="2">
    <source>
        <dbReference type="EMBL" id="KAK3858942.1"/>
    </source>
</evidence>
<accession>A0AAE1ENG6</accession>
<reference evidence="2" key="1">
    <citation type="submission" date="2023-10" db="EMBL/GenBank/DDBJ databases">
        <title>Genome assemblies of two species of porcelain crab, Petrolisthes cinctipes and Petrolisthes manimaculis (Anomura: Porcellanidae).</title>
        <authorList>
            <person name="Angst P."/>
        </authorList>
    </citation>
    <scope>NUCLEOTIDE SEQUENCE</scope>
    <source>
        <strain evidence="2">PB745_01</strain>
        <tissue evidence="2">Gill</tissue>
    </source>
</reference>
<evidence type="ECO:0000256" key="1">
    <source>
        <dbReference type="SAM" id="MobiDB-lite"/>
    </source>
</evidence>
<keyword evidence="3" id="KW-1185">Reference proteome</keyword>
<evidence type="ECO:0000313" key="3">
    <source>
        <dbReference type="Proteomes" id="UP001286313"/>
    </source>
</evidence>
<sequence length="114" mass="12075">MKSVTLTAYTVSNPQPEPNQPRPSHACAQEPDLHDTGGTDRPVSHAAGIKAQFSARPKGRGGEGRGGEGLGGEGKGWEVRGGRGATITPAPFETTVPPMFEFQFCLVLMLFLLI</sequence>
<feature type="compositionally biased region" description="Polar residues" evidence="1">
    <location>
        <begin position="1"/>
        <end position="14"/>
    </location>
</feature>
<organism evidence="2 3">
    <name type="scientific">Petrolisthes cinctipes</name>
    <name type="common">Flat porcelain crab</name>
    <dbReference type="NCBI Taxonomy" id="88211"/>
    <lineage>
        <taxon>Eukaryota</taxon>
        <taxon>Metazoa</taxon>
        <taxon>Ecdysozoa</taxon>
        <taxon>Arthropoda</taxon>
        <taxon>Crustacea</taxon>
        <taxon>Multicrustacea</taxon>
        <taxon>Malacostraca</taxon>
        <taxon>Eumalacostraca</taxon>
        <taxon>Eucarida</taxon>
        <taxon>Decapoda</taxon>
        <taxon>Pleocyemata</taxon>
        <taxon>Anomura</taxon>
        <taxon>Galatheoidea</taxon>
        <taxon>Porcellanidae</taxon>
        <taxon>Petrolisthes</taxon>
    </lineage>
</organism>
<proteinExistence type="predicted"/>
<dbReference type="EMBL" id="JAWQEG010005163">
    <property type="protein sequence ID" value="KAK3858942.1"/>
    <property type="molecule type" value="Genomic_DNA"/>
</dbReference>